<dbReference type="Pfam" id="PF02926">
    <property type="entry name" value="THUMP"/>
    <property type="match status" value="1"/>
</dbReference>
<dbReference type="PANTHER" id="PTHR47313:SF1">
    <property type="entry name" value="RIBOSOMAL RNA LARGE SUBUNIT METHYLTRANSFERASE K_L"/>
    <property type="match status" value="1"/>
</dbReference>
<dbReference type="Pfam" id="PF22020">
    <property type="entry name" value="RlmL_1st"/>
    <property type="match status" value="1"/>
</dbReference>
<dbReference type="Pfam" id="PF01170">
    <property type="entry name" value="UPF0020"/>
    <property type="match status" value="1"/>
</dbReference>
<feature type="domain" description="THUMP" evidence="4">
    <location>
        <begin position="69"/>
        <end position="179"/>
    </location>
</feature>
<dbReference type="CDD" id="cd02440">
    <property type="entry name" value="AdoMet_MTases"/>
    <property type="match status" value="1"/>
</dbReference>
<dbReference type="PATRIC" id="fig|1422.17.peg.106"/>
<proteinExistence type="predicted"/>
<dbReference type="PANTHER" id="PTHR47313">
    <property type="entry name" value="RIBOSOMAL RNA LARGE SUBUNIT METHYLTRANSFERASE K/L"/>
    <property type="match status" value="1"/>
</dbReference>
<keyword evidence="3" id="KW-0694">RNA-binding</keyword>
<dbReference type="CDD" id="cd11715">
    <property type="entry name" value="THUMP_AdoMetMT"/>
    <property type="match status" value="1"/>
</dbReference>
<dbReference type="FunFam" id="3.30.2130.30:FF:000001">
    <property type="entry name" value="Ribosomal RNA large subunit methyltransferase K/L"/>
    <property type="match status" value="1"/>
</dbReference>
<dbReference type="InterPro" id="IPR054170">
    <property type="entry name" value="RlmL_1st"/>
</dbReference>
<organism evidence="5 6">
    <name type="scientific">Geobacillus stearothermophilus</name>
    <name type="common">Bacillus stearothermophilus</name>
    <dbReference type="NCBI Taxonomy" id="1422"/>
    <lineage>
        <taxon>Bacteria</taxon>
        <taxon>Bacillati</taxon>
        <taxon>Bacillota</taxon>
        <taxon>Bacilli</taxon>
        <taxon>Bacillales</taxon>
        <taxon>Anoxybacillaceae</taxon>
        <taxon>Geobacillus</taxon>
    </lineage>
</organism>
<evidence type="ECO:0000256" key="3">
    <source>
        <dbReference type="PROSITE-ProRule" id="PRU00529"/>
    </source>
</evidence>
<accession>A0A150NB18</accession>
<keyword evidence="2" id="KW-0808">Transferase</keyword>
<evidence type="ECO:0000313" key="5">
    <source>
        <dbReference type="EMBL" id="KYD33871.1"/>
    </source>
</evidence>
<name>A0A150NB18_GEOSE</name>
<dbReference type="PROSITE" id="PS01261">
    <property type="entry name" value="UPF0020"/>
    <property type="match status" value="1"/>
</dbReference>
<dbReference type="GO" id="GO:0008990">
    <property type="term" value="F:rRNA (guanine-N2-)-methyltransferase activity"/>
    <property type="evidence" value="ECO:0007669"/>
    <property type="project" value="TreeGrafter"/>
</dbReference>
<dbReference type="InterPro" id="IPR004114">
    <property type="entry name" value="THUMP_dom"/>
</dbReference>
<dbReference type="Gene3D" id="3.40.50.150">
    <property type="entry name" value="Vaccinia Virus protein VP39"/>
    <property type="match status" value="1"/>
</dbReference>
<gene>
    <name evidence="5" type="ORF">B4114_1297</name>
</gene>
<dbReference type="InterPro" id="IPR000241">
    <property type="entry name" value="RlmKL-like_Mtase"/>
</dbReference>
<dbReference type="Gene3D" id="3.30.2130.30">
    <property type="match status" value="1"/>
</dbReference>
<evidence type="ECO:0000313" key="6">
    <source>
        <dbReference type="Proteomes" id="UP000075517"/>
    </source>
</evidence>
<evidence type="ECO:0000256" key="1">
    <source>
        <dbReference type="ARBA" id="ARBA00022603"/>
    </source>
</evidence>
<dbReference type="InterPro" id="IPR053943">
    <property type="entry name" value="RlmKL-like_Mtase_CS"/>
</dbReference>
<dbReference type="PROSITE" id="PS00092">
    <property type="entry name" value="N6_MTASE"/>
    <property type="match status" value="1"/>
</dbReference>
<dbReference type="AlphaFoldDB" id="A0A150NB18"/>
<sequence>MYRLFCRMVILGDEIHIVCQNRGKRMERFSIIATAAMGLEAVVADEVRRLGYECQVENGKVMFEGDAAAICRANLWLRTADRVKLKIGEFRATTFEELFEQTKALPWADYLPKDASFPVIGKSVKSTLFSVSDCQAIVKKAVVESLKERYRLSWFPETGALYRIEVALHKDIATLTIDASGAGLHKRGYRLRQGEAPLRETLAAALVLLTNWTPDRPFVDPFCGSGTIAIEAALIGQNIAPGFNRDFVSEQWPWIGKQVWERAREEAEALARYDQPLDIIGMDIDPHMVETAKANAAEAGLADLLSFRVGRAEQFRTDKRYGVIVGNPPYGERLGERREVEALYRAIGRAYASLDTWSVYILTAHRGFETHYGRPATKRRKLFNGFIETHYYQYWGPRPPREG</sequence>
<dbReference type="Proteomes" id="UP000075517">
    <property type="component" value="Unassembled WGS sequence"/>
</dbReference>
<dbReference type="InterPro" id="IPR002052">
    <property type="entry name" value="DNA_methylase_N6_adenine_CS"/>
</dbReference>
<dbReference type="SMART" id="SM00981">
    <property type="entry name" value="THUMP"/>
    <property type="match status" value="1"/>
</dbReference>
<dbReference type="InterPro" id="IPR029063">
    <property type="entry name" value="SAM-dependent_MTases_sf"/>
</dbReference>
<dbReference type="GO" id="GO:0003723">
    <property type="term" value="F:RNA binding"/>
    <property type="evidence" value="ECO:0007669"/>
    <property type="project" value="UniProtKB-UniRule"/>
</dbReference>
<evidence type="ECO:0000256" key="2">
    <source>
        <dbReference type="ARBA" id="ARBA00022679"/>
    </source>
</evidence>
<dbReference type="EMBL" id="LQYY01000079">
    <property type="protein sequence ID" value="KYD33871.1"/>
    <property type="molecule type" value="Genomic_DNA"/>
</dbReference>
<protein>
    <recommendedName>
        <fullName evidence="4">THUMP domain-containing protein</fullName>
    </recommendedName>
</protein>
<keyword evidence="1" id="KW-0489">Methyltransferase</keyword>
<dbReference type="SUPFAM" id="SSF53335">
    <property type="entry name" value="S-adenosyl-L-methionine-dependent methyltransferases"/>
    <property type="match status" value="1"/>
</dbReference>
<reference evidence="5 6" key="1">
    <citation type="submission" date="2016-01" db="EMBL/GenBank/DDBJ databases">
        <title>Draft Genome Sequences of Seven Thermophilic Sporeformers Isolated from Foods.</title>
        <authorList>
            <person name="Berendsen E.M."/>
            <person name="Wells-Bennik M.H."/>
            <person name="Krawcyk A.O."/>
            <person name="De Jong A."/>
            <person name="Holsappel S."/>
            <person name="Eijlander R.T."/>
            <person name="Kuipers O.P."/>
        </authorList>
    </citation>
    <scope>NUCLEOTIDE SEQUENCE [LARGE SCALE GENOMIC DNA]</scope>
    <source>
        <strain evidence="5 6">B4114</strain>
    </source>
</reference>
<comment type="caution">
    <text evidence="5">The sequence shown here is derived from an EMBL/GenBank/DDBJ whole genome shotgun (WGS) entry which is preliminary data.</text>
</comment>
<dbReference type="GO" id="GO:0070043">
    <property type="term" value="F:rRNA (guanine-N7-)-methyltransferase activity"/>
    <property type="evidence" value="ECO:0007669"/>
    <property type="project" value="TreeGrafter"/>
</dbReference>
<dbReference type="PROSITE" id="PS51165">
    <property type="entry name" value="THUMP"/>
    <property type="match status" value="1"/>
</dbReference>
<evidence type="ECO:0000259" key="4">
    <source>
        <dbReference type="PROSITE" id="PS51165"/>
    </source>
</evidence>